<dbReference type="InterPro" id="IPR000073">
    <property type="entry name" value="AB_hydrolase_1"/>
</dbReference>
<evidence type="ECO:0000256" key="4">
    <source>
        <dbReference type="SAM" id="MobiDB-lite"/>
    </source>
</evidence>
<dbReference type="PRINTS" id="PR00111">
    <property type="entry name" value="ABHYDROLASE"/>
</dbReference>
<dbReference type="InterPro" id="IPR022485">
    <property type="entry name" value="SHCHC_synthase_MenH"/>
</dbReference>
<comment type="catalytic activity">
    <reaction evidence="3">
        <text>5-enolpyruvoyl-6-hydroxy-2-succinyl-cyclohex-3-ene-1-carboxylate = (1R,6R)-6-hydroxy-2-succinyl-cyclohexa-2,4-diene-1-carboxylate + pyruvate</text>
        <dbReference type="Rhea" id="RHEA:25597"/>
        <dbReference type="ChEBI" id="CHEBI:15361"/>
        <dbReference type="ChEBI" id="CHEBI:58689"/>
        <dbReference type="ChEBI" id="CHEBI:58818"/>
        <dbReference type="EC" id="4.2.99.20"/>
    </reaction>
</comment>
<proteinExistence type="inferred from homology"/>
<dbReference type="PANTHER" id="PTHR42916">
    <property type="entry name" value="2-SUCCINYL-5-ENOLPYRUVYL-6-HYDROXY-3-CYCLOHEXENE-1-CARBOXYLATE SYNTHASE"/>
    <property type="match status" value="1"/>
</dbReference>
<reference evidence="6 7" key="1">
    <citation type="submission" date="2021-01" db="EMBL/GenBank/DDBJ databases">
        <title>Genomic Encyclopedia of Type Strains, Phase IV (KMG-IV): sequencing the most valuable type-strain genomes for metagenomic binning, comparative biology and taxonomic classification.</title>
        <authorList>
            <person name="Goeker M."/>
        </authorList>
    </citation>
    <scope>NUCLEOTIDE SEQUENCE [LARGE SCALE GENOMIC DNA]</scope>
    <source>
        <strain evidence="6 7">DSM 28236</strain>
    </source>
</reference>
<evidence type="ECO:0000259" key="5">
    <source>
        <dbReference type="Pfam" id="PF00561"/>
    </source>
</evidence>
<name>A0ABS2PV26_9BACL</name>
<dbReference type="Gene3D" id="3.40.50.1820">
    <property type="entry name" value="alpha/beta hydrolase"/>
    <property type="match status" value="1"/>
</dbReference>
<accession>A0ABS2PV26</accession>
<dbReference type="GO" id="GO:0070205">
    <property type="term" value="F:2-succinyl-6-hydroxy-2,4-cyclohexadiene-1-carboxylate synthase activity"/>
    <property type="evidence" value="ECO:0007669"/>
    <property type="project" value="UniProtKB-EC"/>
</dbReference>
<gene>
    <name evidence="3" type="primary">menH</name>
    <name evidence="6" type="ORF">JOD45_000097</name>
</gene>
<comment type="pathway">
    <text evidence="3">Quinol/quinone metabolism; 1,4-dihydroxy-2-naphthoate biosynthesis; 1,4-dihydroxy-2-naphthoate from chorismate: step 3/7.</text>
</comment>
<comment type="similarity">
    <text evidence="3">Belongs to the AB hydrolase superfamily. MenH family.</text>
</comment>
<dbReference type="Proteomes" id="UP000808914">
    <property type="component" value="Unassembled WGS sequence"/>
</dbReference>
<feature type="compositionally biased region" description="Basic and acidic residues" evidence="4">
    <location>
        <begin position="127"/>
        <end position="139"/>
    </location>
</feature>
<comment type="subunit">
    <text evidence="3">Monomer.</text>
</comment>
<dbReference type="RefSeq" id="WP_205001842.1">
    <property type="nucleotide sequence ID" value="NZ_JAFBER010000001.1"/>
</dbReference>
<dbReference type="PANTHER" id="PTHR42916:SF1">
    <property type="entry name" value="PROTEIN PHYLLO, CHLOROPLASTIC"/>
    <property type="match status" value="1"/>
</dbReference>
<feature type="region of interest" description="Disordered" evidence="4">
    <location>
        <begin position="119"/>
        <end position="139"/>
    </location>
</feature>
<comment type="caution">
    <text evidence="6">The sequence shown here is derived from an EMBL/GenBank/DDBJ whole genome shotgun (WGS) entry which is preliminary data.</text>
</comment>
<comment type="pathway">
    <text evidence="3">Quinol/quinone metabolism; menaquinone biosynthesis.</text>
</comment>
<dbReference type="EC" id="4.2.99.20" evidence="3"/>
<comment type="function">
    <text evidence="3">Catalyzes a proton abstraction reaction that results in 2,5-elimination of pyruvate from 2-succinyl-5-enolpyruvyl-6-hydroxy-3-cyclohexene-1-carboxylate (SEPHCHC) and the formation of 2-succinyl-6-hydroxy-2,4-cyclohexadiene-1-carboxylate (SHCHC).</text>
</comment>
<sequence length="272" mass="30371">MIEHIETLGVKHAVRVTGDGEPLLLLHGFTGSMGTWEPFVEKWSKSFKVIAIDIVGHGQTIAPDDVSCYKMEHEAASIMALLDQLNIKKTHLLGYSMGGRLALFIKIYYPEQTGRLLLESSSPGLGTERDRAGRKQRDDELADRIEADGVENFINEWEKIPLFKTQETLPESVRKKIRQERLNQTAKGLANSLRGMGTGVQPPLWNDIRTISSRVSLVVGSLDKKFVDIGQAMAQRMPNAAFHIVPDAGHAIHVEQPQIFDKIVMDDFKSTL</sequence>
<dbReference type="NCBIfam" id="TIGR03695">
    <property type="entry name" value="menH_SHCHC"/>
    <property type="match status" value="1"/>
</dbReference>
<dbReference type="SUPFAM" id="SSF53474">
    <property type="entry name" value="alpha/beta-Hydrolases"/>
    <property type="match status" value="1"/>
</dbReference>
<dbReference type="EMBL" id="JAFBER010000001">
    <property type="protein sequence ID" value="MBM7643906.1"/>
    <property type="molecule type" value="Genomic_DNA"/>
</dbReference>
<evidence type="ECO:0000256" key="2">
    <source>
        <dbReference type="ARBA" id="ARBA00023239"/>
    </source>
</evidence>
<dbReference type="HAMAP" id="MF_01660">
    <property type="entry name" value="MenH"/>
    <property type="match status" value="1"/>
</dbReference>
<keyword evidence="7" id="KW-1185">Reference proteome</keyword>
<evidence type="ECO:0000313" key="7">
    <source>
        <dbReference type="Proteomes" id="UP000808914"/>
    </source>
</evidence>
<organism evidence="6 7">
    <name type="scientific">Scopulibacillus daqui</name>
    <dbReference type="NCBI Taxonomy" id="1469162"/>
    <lineage>
        <taxon>Bacteria</taxon>
        <taxon>Bacillati</taxon>
        <taxon>Bacillota</taxon>
        <taxon>Bacilli</taxon>
        <taxon>Bacillales</taxon>
        <taxon>Sporolactobacillaceae</taxon>
        <taxon>Scopulibacillus</taxon>
    </lineage>
</organism>
<evidence type="ECO:0000313" key="6">
    <source>
        <dbReference type="EMBL" id="MBM7643906.1"/>
    </source>
</evidence>
<dbReference type="InterPro" id="IPR029058">
    <property type="entry name" value="AB_hydrolase_fold"/>
</dbReference>
<protein>
    <recommendedName>
        <fullName evidence="3">Putative 2-succinyl-6-hydroxy-2,4-cyclohexadiene-1-carboxylate synthase</fullName>
        <shortName evidence="3">SHCHC synthase</shortName>
        <ecNumber evidence="3">4.2.99.20</ecNumber>
    </recommendedName>
</protein>
<dbReference type="Pfam" id="PF00561">
    <property type="entry name" value="Abhydrolase_1"/>
    <property type="match status" value="1"/>
</dbReference>
<evidence type="ECO:0000256" key="3">
    <source>
        <dbReference type="HAMAP-Rule" id="MF_01660"/>
    </source>
</evidence>
<keyword evidence="2 3" id="KW-0456">Lyase</keyword>
<feature type="domain" description="AB hydrolase-1" evidence="5">
    <location>
        <begin position="22"/>
        <end position="256"/>
    </location>
</feature>
<keyword evidence="1 3" id="KW-0474">Menaquinone biosynthesis</keyword>
<evidence type="ECO:0000256" key="1">
    <source>
        <dbReference type="ARBA" id="ARBA00022428"/>
    </source>
</evidence>